<sequence length="80" mass="8929">MRQRERKKLKGMLARLTYAQYVALKEGLAAENEEAAVIETIEMEGKSVVCPHCEESIVRNGSANGMQRYKYCGCAKLSTS</sequence>
<organism evidence="1 2">
    <name type="scientific">Nitrosomonas mobilis</name>
    <dbReference type="NCBI Taxonomy" id="51642"/>
    <lineage>
        <taxon>Bacteria</taxon>
        <taxon>Pseudomonadati</taxon>
        <taxon>Pseudomonadota</taxon>
        <taxon>Betaproteobacteria</taxon>
        <taxon>Nitrosomonadales</taxon>
        <taxon>Nitrosomonadaceae</taxon>
        <taxon>Nitrosomonas</taxon>
    </lineage>
</organism>
<gene>
    <name evidence="1" type="ORF">NSMM_140020</name>
</gene>
<reference evidence="1 2" key="1">
    <citation type="submission" date="2016-10" db="EMBL/GenBank/DDBJ databases">
        <authorList>
            <person name="de Groot N.N."/>
        </authorList>
    </citation>
    <scope>NUCLEOTIDE SEQUENCE [LARGE SCALE GENOMIC DNA]</scope>
    <source>
        <strain evidence="1">1</strain>
    </source>
</reference>
<dbReference type="Proteomes" id="UP000198729">
    <property type="component" value="Unassembled WGS sequence"/>
</dbReference>
<dbReference type="STRING" id="51642.NSMM_140020"/>
<keyword evidence="2" id="KW-1185">Reference proteome</keyword>
<name>A0A1G5SB86_9PROT</name>
<dbReference type="AlphaFoldDB" id="A0A1G5SB86"/>
<proteinExistence type="predicted"/>
<evidence type="ECO:0000313" key="2">
    <source>
        <dbReference type="Proteomes" id="UP000198729"/>
    </source>
</evidence>
<dbReference type="EMBL" id="FMWO01000019">
    <property type="protein sequence ID" value="SCZ84257.1"/>
    <property type="molecule type" value="Genomic_DNA"/>
</dbReference>
<protein>
    <submittedName>
        <fullName evidence="1">Uncharacterized protein</fullName>
    </submittedName>
</protein>
<accession>A0A1G5SB86</accession>
<evidence type="ECO:0000313" key="1">
    <source>
        <dbReference type="EMBL" id="SCZ84257.1"/>
    </source>
</evidence>